<organism evidence="3 4">
    <name type="scientific">Halocynthiibacter styelae</name>
    <dbReference type="NCBI Taxonomy" id="2761955"/>
    <lineage>
        <taxon>Bacteria</taxon>
        <taxon>Pseudomonadati</taxon>
        <taxon>Pseudomonadota</taxon>
        <taxon>Alphaproteobacteria</taxon>
        <taxon>Rhodobacterales</taxon>
        <taxon>Paracoccaceae</taxon>
        <taxon>Halocynthiibacter</taxon>
    </lineage>
</organism>
<comment type="similarity">
    <text evidence="1">Belongs to the prokaryotic/mitochondrial release factor family.</text>
</comment>
<dbReference type="PANTHER" id="PTHR43804:SF9">
    <property type="entry name" value="PEPTIDE CHAIN RELEASE FACTOR HOMOLOG-RELATED"/>
    <property type="match status" value="1"/>
</dbReference>
<proteinExistence type="inferred from homology"/>
<protein>
    <submittedName>
        <fullName evidence="3">Peptide chain release factor H</fullName>
    </submittedName>
</protein>
<dbReference type="Proteomes" id="UP000640583">
    <property type="component" value="Unassembled WGS sequence"/>
</dbReference>
<evidence type="ECO:0000313" key="4">
    <source>
        <dbReference type="Proteomes" id="UP000640583"/>
    </source>
</evidence>
<evidence type="ECO:0000256" key="1">
    <source>
        <dbReference type="ARBA" id="ARBA00010835"/>
    </source>
</evidence>
<dbReference type="PANTHER" id="PTHR43804">
    <property type="entry name" value="LD18447P"/>
    <property type="match status" value="1"/>
</dbReference>
<dbReference type="Gene3D" id="3.30.160.20">
    <property type="match status" value="1"/>
</dbReference>
<dbReference type="InterPro" id="IPR000352">
    <property type="entry name" value="Pep_chain_release_fac_I"/>
</dbReference>
<reference evidence="3" key="1">
    <citation type="submission" date="2020-10" db="EMBL/GenBank/DDBJ databases">
        <title>Paenihalocynthiibacter styelae gen. nov., sp. nov., isolated from stalked sea squirt Styela clava.</title>
        <authorList>
            <person name="Kim Y.-O."/>
            <person name="Yoon J.-H."/>
        </authorList>
    </citation>
    <scope>NUCLEOTIDE SEQUENCE</scope>
    <source>
        <strain evidence="3">MYP1-1</strain>
    </source>
</reference>
<dbReference type="NCBIfam" id="TIGR03072">
    <property type="entry name" value="release_prfH"/>
    <property type="match status" value="1"/>
</dbReference>
<dbReference type="Gene3D" id="3.30.70.1660">
    <property type="match status" value="1"/>
</dbReference>
<gene>
    <name evidence="3" type="ORF">H1D41_11525</name>
</gene>
<accession>A0A8J7IWQ1</accession>
<dbReference type="AlphaFoldDB" id="A0A8J7IWQ1"/>
<comment type="caution">
    <text evidence="3">The sequence shown here is derived from an EMBL/GenBank/DDBJ whole genome shotgun (WGS) entry which is preliminary data.</text>
</comment>
<dbReference type="InterPro" id="IPR050057">
    <property type="entry name" value="Prokaryotic/Mito_RF"/>
</dbReference>
<dbReference type="InterPro" id="IPR045853">
    <property type="entry name" value="Pep_chain_release_fac_I_sf"/>
</dbReference>
<sequence length="210" mass="22695">MTEKTTDRVTFLVTSGNGPGECCLAAAHILARMREEAEDMGADLDISEVPAKHGVKSAVVTLHGPCADCFAQHWVGTIRWISKSTLRPGYKRQNWFAGVSRLAAVKAIAATGDVRFDTFRAGGPGGQHQNTTDSAVRATCLQSGVSVVVRDGRSQHRNKALAVERLAALRAAQAEIDTADQARDANLRHHALKRGNAHRTFKGPRFNEVT</sequence>
<dbReference type="EMBL" id="JADCKQ010000008">
    <property type="protein sequence ID" value="MBI1494268.1"/>
    <property type="molecule type" value="Genomic_DNA"/>
</dbReference>
<dbReference type="InterPro" id="IPR017509">
    <property type="entry name" value="PrfH"/>
</dbReference>
<dbReference type="GO" id="GO:0003747">
    <property type="term" value="F:translation release factor activity"/>
    <property type="evidence" value="ECO:0007669"/>
    <property type="project" value="InterPro"/>
</dbReference>
<keyword evidence="4" id="KW-1185">Reference proteome</keyword>
<evidence type="ECO:0000313" key="3">
    <source>
        <dbReference type="EMBL" id="MBI1494268.1"/>
    </source>
</evidence>
<feature type="domain" description="Prokaryotic-type class I peptide chain release factors" evidence="2">
    <location>
        <begin position="111"/>
        <end position="196"/>
    </location>
</feature>
<dbReference type="RefSeq" id="WP_228849045.1">
    <property type="nucleotide sequence ID" value="NZ_JADCKQ010000008.1"/>
</dbReference>
<name>A0A8J7IWQ1_9RHOB</name>
<dbReference type="Pfam" id="PF00472">
    <property type="entry name" value="RF-1"/>
    <property type="match status" value="1"/>
</dbReference>
<evidence type="ECO:0000259" key="2">
    <source>
        <dbReference type="Pfam" id="PF00472"/>
    </source>
</evidence>
<dbReference type="SUPFAM" id="SSF75620">
    <property type="entry name" value="Release factor"/>
    <property type="match status" value="1"/>
</dbReference>